<dbReference type="HAMAP" id="MF_02071">
    <property type="entry name" value="RlpA"/>
    <property type="match status" value="1"/>
</dbReference>
<name>A0A381Q6B2_9ZZZZ</name>
<dbReference type="InterPro" id="IPR012997">
    <property type="entry name" value="RplA"/>
</dbReference>
<dbReference type="PANTHER" id="PTHR34183:SF1">
    <property type="entry name" value="ENDOLYTIC PEPTIDOGLYCAN TRANSGLYCOSYLASE RLPA"/>
    <property type="match status" value="1"/>
</dbReference>
<evidence type="ECO:0000256" key="1">
    <source>
        <dbReference type="ARBA" id="ARBA00022729"/>
    </source>
</evidence>
<dbReference type="Pfam" id="PF05036">
    <property type="entry name" value="SPOR"/>
    <property type="match status" value="1"/>
</dbReference>
<dbReference type="InterPro" id="IPR036680">
    <property type="entry name" value="SPOR-like_sf"/>
</dbReference>
<dbReference type="Gene3D" id="3.30.70.1070">
    <property type="entry name" value="Sporulation related repeat"/>
    <property type="match status" value="1"/>
</dbReference>
<keyword evidence="2" id="KW-0456">Lyase</keyword>
<dbReference type="GO" id="GO:0009279">
    <property type="term" value="C:cell outer membrane"/>
    <property type="evidence" value="ECO:0007669"/>
    <property type="project" value="TreeGrafter"/>
</dbReference>
<dbReference type="CDD" id="cd22268">
    <property type="entry name" value="DPBB_RlpA-like"/>
    <property type="match status" value="1"/>
</dbReference>
<accession>A0A381Q6B2</accession>
<dbReference type="PANTHER" id="PTHR34183">
    <property type="entry name" value="ENDOLYTIC PEPTIDOGLYCAN TRANSGLYCOSYLASE RLPA"/>
    <property type="match status" value="1"/>
</dbReference>
<dbReference type="InterPro" id="IPR007730">
    <property type="entry name" value="SPOR-like_dom"/>
</dbReference>
<evidence type="ECO:0000256" key="2">
    <source>
        <dbReference type="ARBA" id="ARBA00023239"/>
    </source>
</evidence>
<evidence type="ECO:0000259" key="4">
    <source>
        <dbReference type="PROSITE" id="PS51724"/>
    </source>
</evidence>
<feature type="domain" description="SPOR" evidence="4">
    <location>
        <begin position="175"/>
        <end position="253"/>
    </location>
</feature>
<dbReference type="AlphaFoldDB" id="A0A381Q6B2"/>
<evidence type="ECO:0000256" key="3">
    <source>
        <dbReference type="ARBA" id="ARBA00023316"/>
    </source>
</evidence>
<organism evidence="5">
    <name type="scientific">marine metagenome</name>
    <dbReference type="NCBI Taxonomy" id="408172"/>
    <lineage>
        <taxon>unclassified sequences</taxon>
        <taxon>metagenomes</taxon>
        <taxon>ecological metagenomes</taxon>
    </lineage>
</organism>
<dbReference type="NCBIfam" id="TIGR00413">
    <property type="entry name" value="rlpA"/>
    <property type="match status" value="1"/>
</dbReference>
<dbReference type="GO" id="GO:0016829">
    <property type="term" value="F:lyase activity"/>
    <property type="evidence" value="ECO:0007669"/>
    <property type="project" value="UniProtKB-KW"/>
</dbReference>
<keyword evidence="1" id="KW-0732">Signal</keyword>
<dbReference type="PROSITE" id="PS51724">
    <property type="entry name" value="SPOR"/>
    <property type="match status" value="1"/>
</dbReference>
<dbReference type="InterPro" id="IPR034718">
    <property type="entry name" value="RlpA"/>
</dbReference>
<evidence type="ECO:0000313" key="5">
    <source>
        <dbReference type="EMBL" id="SUZ74404.1"/>
    </source>
</evidence>
<gene>
    <name evidence="5" type="ORF">METZ01_LOCUS27258</name>
</gene>
<dbReference type="Gene3D" id="2.40.40.10">
    <property type="entry name" value="RlpA-like domain"/>
    <property type="match status" value="1"/>
</dbReference>
<protein>
    <recommendedName>
        <fullName evidence="4">SPOR domain-containing protein</fullName>
    </recommendedName>
</protein>
<dbReference type="GO" id="GO:0071555">
    <property type="term" value="P:cell wall organization"/>
    <property type="evidence" value="ECO:0007669"/>
    <property type="project" value="UniProtKB-KW"/>
</dbReference>
<dbReference type="SUPFAM" id="SSF110997">
    <property type="entry name" value="Sporulation related repeat"/>
    <property type="match status" value="1"/>
</dbReference>
<keyword evidence="3" id="KW-0961">Cell wall biogenesis/degradation</keyword>
<proteinExistence type="inferred from homology"/>
<dbReference type="GO" id="GO:0042834">
    <property type="term" value="F:peptidoglycan binding"/>
    <property type="evidence" value="ECO:0007669"/>
    <property type="project" value="InterPro"/>
</dbReference>
<dbReference type="InterPro" id="IPR036908">
    <property type="entry name" value="RlpA-like_sf"/>
</dbReference>
<sequence>MTIGLIVGCQSSLISREGIDFEPADPPAWLENLPDPIVHDEERLLAGNTTPYSVLGETYTVLSDATGYVSEGYASWYGTKFHGRPTANGERYDMYALTAAHRRLPIPSYVRVTNLDNGRSTIVRINDRGPFHEDRVIDLSYAAAVKLNFEKVGTARVRVEVVQAPPQTRSNPATLPIVTRYFVQTRTLNDLDAADAVTKVFGRISDAIPSVVRIADESTYRVRAGPLVSRTQAERLLALAVMHDLPGPEVIEE</sequence>
<dbReference type="EMBL" id="UINC01001210">
    <property type="protein sequence ID" value="SUZ74404.1"/>
    <property type="molecule type" value="Genomic_DNA"/>
</dbReference>
<dbReference type="FunFam" id="2.40.40.10:FF:000003">
    <property type="entry name" value="Endolytic peptidoglycan transglycosylase RlpA"/>
    <property type="match status" value="1"/>
</dbReference>
<reference evidence="5" key="1">
    <citation type="submission" date="2018-05" db="EMBL/GenBank/DDBJ databases">
        <authorList>
            <person name="Lanie J.A."/>
            <person name="Ng W.-L."/>
            <person name="Kazmierczak K.M."/>
            <person name="Andrzejewski T.M."/>
            <person name="Davidsen T.M."/>
            <person name="Wayne K.J."/>
            <person name="Tettelin H."/>
            <person name="Glass J.I."/>
            <person name="Rusch D."/>
            <person name="Podicherti R."/>
            <person name="Tsui H.-C.T."/>
            <person name="Winkler M.E."/>
        </authorList>
    </citation>
    <scope>NUCLEOTIDE SEQUENCE</scope>
</reference>
<dbReference type="SUPFAM" id="SSF50685">
    <property type="entry name" value="Barwin-like endoglucanases"/>
    <property type="match status" value="1"/>
</dbReference>
<dbReference type="Pfam" id="PF03330">
    <property type="entry name" value="DPBB_1"/>
    <property type="match status" value="1"/>
</dbReference>
<dbReference type="InterPro" id="IPR009009">
    <property type="entry name" value="RlpA-like_DPBB"/>
</dbReference>